<keyword evidence="1" id="KW-0472">Membrane</keyword>
<protein>
    <submittedName>
        <fullName evidence="2">DUF3139 domain-containing protein</fullName>
    </submittedName>
</protein>
<reference evidence="2 3" key="1">
    <citation type="journal article" date="2014" name="Arch. Microbiol.">
        <title>Bacillus mesophilum sp. nov., strain IITR-54T, a novel 4-chlorobiphenyl dechlorinating bacterium.</title>
        <authorList>
            <person name="Manickam N."/>
            <person name="Singh N.K."/>
            <person name="Bajaj A."/>
            <person name="Kumar R.M."/>
            <person name="Kaur G."/>
            <person name="Kaur N."/>
            <person name="Bala M."/>
            <person name="Kumar A."/>
            <person name="Mayilraj S."/>
        </authorList>
    </citation>
    <scope>NUCLEOTIDE SEQUENCE [LARGE SCALE GENOMIC DNA]</scope>
    <source>
        <strain evidence="2 3">IITR-54</strain>
    </source>
</reference>
<evidence type="ECO:0000313" key="2">
    <source>
        <dbReference type="EMBL" id="KAB2335518.1"/>
    </source>
</evidence>
<evidence type="ECO:0000313" key="3">
    <source>
        <dbReference type="Proteomes" id="UP000441354"/>
    </source>
</evidence>
<name>A0A7V7RQ96_9BACI</name>
<dbReference type="AlphaFoldDB" id="A0A7V7RQ96"/>
<feature type="transmembrane region" description="Helical" evidence="1">
    <location>
        <begin position="12"/>
        <end position="37"/>
    </location>
</feature>
<sequence>MNQTNQLSTKVKIVLLFFAFLASLIILAAALIAYNIYTEHNELDELQVSVEEYVTSKYSDAKIEEVSAETSLKGEQLAYVVLEDEPNSTYIYGEGTSGIMQLGPNPAEGEKENYKYLEN</sequence>
<keyword evidence="3" id="KW-1185">Reference proteome</keyword>
<dbReference type="RefSeq" id="WP_151572143.1">
    <property type="nucleotide sequence ID" value="NZ_WBOT01000001.1"/>
</dbReference>
<keyword evidence="1" id="KW-0812">Transmembrane</keyword>
<dbReference type="Pfam" id="PF11337">
    <property type="entry name" value="DUF3139"/>
    <property type="match status" value="1"/>
</dbReference>
<accession>A0A7V7RQ96</accession>
<proteinExistence type="predicted"/>
<dbReference type="EMBL" id="WBOT01000001">
    <property type="protein sequence ID" value="KAB2335518.1"/>
    <property type="molecule type" value="Genomic_DNA"/>
</dbReference>
<evidence type="ECO:0000256" key="1">
    <source>
        <dbReference type="SAM" id="Phobius"/>
    </source>
</evidence>
<dbReference type="InterPro" id="IPR021486">
    <property type="entry name" value="DUF3139"/>
</dbReference>
<comment type="caution">
    <text evidence="2">The sequence shown here is derived from an EMBL/GenBank/DDBJ whole genome shotgun (WGS) entry which is preliminary data.</text>
</comment>
<organism evidence="2 3">
    <name type="scientific">Bacillus mesophilum</name>
    <dbReference type="NCBI Taxonomy" id="1071718"/>
    <lineage>
        <taxon>Bacteria</taxon>
        <taxon>Bacillati</taxon>
        <taxon>Bacillota</taxon>
        <taxon>Bacilli</taxon>
        <taxon>Bacillales</taxon>
        <taxon>Bacillaceae</taxon>
        <taxon>Bacillus</taxon>
    </lineage>
</organism>
<dbReference type="OrthoDB" id="2678071at2"/>
<keyword evidence="1" id="KW-1133">Transmembrane helix</keyword>
<gene>
    <name evidence="2" type="ORF">F7732_02790</name>
</gene>
<dbReference type="Proteomes" id="UP000441354">
    <property type="component" value="Unassembled WGS sequence"/>
</dbReference>